<dbReference type="SUPFAM" id="SSF49265">
    <property type="entry name" value="Fibronectin type III"/>
    <property type="match status" value="1"/>
</dbReference>
<dbReference type="Gene3D" id="4.10.1080.10">
    <property type="entry name" value="TSP type-3 repeat"/>
    <property type="match status" value="1"/>
</dbReference>
<feature type="domain" description="PA14" evidence="3">
    <location>
        <begin position="407"/>
        <end position="540"/>
    </location>
</feature>
<dbReference type="InterPro" id="IPR013783">
    <property type="entry name" value="Ig-like_fold"/>
</dbReference>
<organism evidence="4 5">
    <name type="scientific">Permianibacter aggregans</name>
    <dbReference type="NCBI Taxonomy" id="1510150"/>
    <lineage>
        <taxon>Bacteria</taxon>
        <taxon>Pseudomonadati</taxon>
        <taxon>Pseudomonadota</taxon>
        <taxon>Gammaproteobacteria</taxon>
        <taxon>Pseudomonadales</taxon>
        <taxon>Pseudomonadaceae</taxon>
        <taxon>Permianibacter</taxon>
    </lineage>
</organism>
<evidence type="ECO:0000256" key="1">
    <source>
        <dbReference type="SAM" id="MobiDB-lite"/>
    </source>
</evidence>
<evidence type="ECO:0000259" key="3">
    <source>
        <dbReference type="PROSITE" id="PS51820"/>
    </source>
</evidence>
<evidence type="ECO:0000313" key="5">
    <source>
        <dbReference type="Proteomes" id="UP000295375"/>
    </source>
</evidence>
<keyword evidence="5" id="KW-1185">Reference proteome</keyword>
<dbReference type="PROSITE" id="PS51257">
    <property type="entry name" value="PROKAR_LIPOPROTEIN"/>
    <property type="match status" value="1"/>
</dbReference>
<proteinExistence type="predicted"/>
<protein>
    <recommendedName>
        <fullName evidence="3">PA14 domain-containing protein</fullName>
    </recommendedName>
</protein>
<gene>
    <name evidence="4" type="ORF">EV696_1162</name>
</gene>
<dbReference type="SUPFAM" id="SSF103647">
    <property type="entry name" value="TSP type-3 repeat"/>
    <property type="match status" value="1"/>
</dbReference>
<name>A0A4R6UK91_9GAMM</name>
<feature type="signal peptide" evidence="2">
    <location>
        <begin position="1"/>
        <end position="34"/>
    </location>
</feature>
<keyword evidence="2" id="KW-0732">Signal</keyword>
<dbReference type="InterPro" id="IPR037524">
    <property type="entry name" value="PA14/GLEYA"/>
</dbReference>
<sequence length="1956" mass="213686">MRNNSVMNIDMPLKRLCVATACAFSMLMFTACSAPSETGESTTDLSVQKPATPALASLLQNKRLWSSASASCRVAVDDRKLLVGLDWDKPQQKMSGYQVWRAQGTSNEWVRLTVEAQAKTNYIDSSVVNGEGYRYRVIGLPKTESDGEQTICDGVEAFVAVSTAKMDTCTVEEVNNESVRVSWESSEPTEAVVAHRIHTKVPKPSFEEIHTSIKTKQGNLLHNEAAYGFKNIYQVTPVQRFINPFTQEHKVLDGAPCQASIKLKSDISLAVDNAHYDSDNEQWLVFSDPNETISVTFLPLSQESDISLNFKLVSPKRLKLSEEKIIPGNQLSSVSLPMVNEPMVWSVRAKGTSDKGAKQQAFIKIIPIDGSGLVDVEPSTSNKATRNKQQVDNRFSSKALQLANSTPITRGWHLDFYQPGTSLSGLENAVIERRGVSELNVPPNTNFVIRAVAYLDVPADGDYCFFLDSNVNAQLYFGNTRIFDIQQTGGPAQSKMGCGHFLKGYRMIQVRQDATTAERHLRLFWKGPYRYWESLRGKTVYREQLDSQDANDQDGDGFSDVIDAFPENIHEWFDQDGDGTGDNADLDTDGDGRNNQQDLFPFDQVPESDESANPLSLNFSEQNKSLTLTWVKRSEGSYGYRIYRTAIDGSGRALIADLLPSRTSFVIENVANNSAYRYSLGYINDNGLDRPYIKDPHNAWFAWNDQPISSCTVQQVNANAEVGFVPVNALANIERQIGGSEFVALANKATAPFHDPGIRHGGEYRYRLHSVVTYLDPFRFVEVDFPSTQACLTDTLTANSSFNIAISGMELVGPGQYQRDPALLGNNIITGQIQDAMGPVSLLASSGQVSLPITVNGQTFSAELPITDEHTNWTLRAEETEAISENLVNLSAVFVLDKTPPVIAIESSIPALTYTTEITLVGKITDAKTGIASAVVKREGLADSSLSLDAEGQFSVALSLVPGVNTFEVIAIDGAGNSTTTMLATEQDRNLPVLHIVEPEQNSSTYEEQTVVRGNVAWRHELAGLSLTINQQAVQLQQNGVNIEFSQSGIALTEGDNTILFELASPVGSMQQSLTIKRLVDSNPPSIIVNAPAEPVTTASQAAIMGRVTDDRSGIAQVYWEHSRIPGQNGLLLNDQGEFQFDAPLDEGDNIITVHAVDNRNNAASRSTTITREDQMATMLITEPAEGMLTDQTSVQAKITVTYRKPLADLSLRVNGAEVSLTATAEAHQYQGQTSVALVDGLNTILFQLQTPRGVLEQTRRVTLDPDKANENDVPPALSVRRPLDQSVLSGETHELELNLRASARPIQITINGVSAEQISWLDASTARVQHSFSFAQEQTQVTFNVQLVDQKNRQANLTATYYRDAAAPEIEVDRFAGEPALNEVVENPVRITGVVRDERLAALTFNGQAVGLQPGTNLGEHQFSVNLSLAPNLEQLVTLSARDTAGNQTQKVLRFKSVSTGGIQVLLPVANAEFIAENSEFPLNVTVQIEGDSSQTFAFAKVNQGEWQALERQGVFAQGTVLHASTEGEQQLFVELRAGDGQVLAADSRRYHLKSLANIPLEVVRVQPENGARDVEPNEFIAVHFNKPIDPNKFSLIVEETAHGMTYQNLDPLGTDFTQAKGSQLVEVSRSRAAVPGELSVVPGSRSMAFYPKQDVAYEGEIYVEAKYDGEVVARFAYNTRPLPTLLGGIVVDPLGQAIPGITVSLPALNRTATTDTDGAFSFGFGDTAAEALPAGRQLLVVNPQQQSPAFASQDQWITVQKGRSNDVGIITVPPLNPNVGYRLAQGGEAVLSLAEGDLRLNLSDAQLLFPDGKRQGNIHAQFLSFHEFGKSFSPYAIPHWIFNLQPQGIRVEGEWSLSLTMPKLNGSHDYLLIPDFYVVIVGADEEGRGIVPIGVGRLQNAVVTSVGKLQSNRLDHIGVAMVNFNLQETLQKYGNGEISWVELESALISVGSGQ</sequence>
<feature type="region of interest" description="Disordered" evidence="1">
    <location>
        <begin position="572"/>
        <end position="599"/>
    </location>
</feature>
<dbReference type="Gene3D" id="2.60.40.10">
    <property type="entry name" value="Immunoglobulins"/>
    <property type="match status" value="6"/>
</dbReference>
<reference evidence="4 5" key="1">
    <citation type="submission" date="2019-03" db="EMBL/GenBank/DDBJ databases">
        <title>Genomic Encyclopedia of Type Strains, Phase IV (KMG-IV): sequencing the most valuable type-strain genomes for metagenomic binning, comparative biology and taxonomic classification.</title>
        <authorList>
            <person name="Goeker M."/>
        </authorList>
    </citation>
    <scope>NUCLEOTIDE SEQUENCE [LARGE SCALE GENOMIC DNA]</scope>
    <source>
        <strain evidence="4 5">DSM 103792</strain>
    </source>
</reference>
<feature type="chain" id="PRO_5020221385" description="PA14 domain-containing protein" evidence="2">
    <location>
        <begin position="35"/>
        <end position="1956"/>
    </location>
</feature>
<evidence type="ECO:0000256" key="2">
    <source>
        <dbReference type="SAM" id="SignalP"/>
    </source>
</evidence>
<dbReference type="EMBL" id="SNYM01000016">
    <property type="protein sequence ID" value="TDQ45899.1"/>
    <property type="molecule type" value="Genomic_DNA"/>
</dbReference>
<evidence type="ECO:0000313" key="4">
    <source>
        <dbReference type="EMBL" id="TDQ45899.1"/>
    </source>
</evidence>
<dbReference type="Proteomes" id="UP000295375">
    <property type="component" value="Unassembled WGS sequence"/>
</dbReference>
<dbReference type="InterPro" id="IPR028974">
    <property type="entry name" value="TSP_type-3_rpt"/>
</dbReference>
<dbReference type="InterPro" id="IPR036116">
    <property type="entry name" value="FN3_sf"/>
</dbReference>
<feature type="compositionally biased region" description="Acidic residues" evidence="1">
    <location>
        <begin position="574"/>
        <end position="589"/>
    </location>
</feature>
<dbReference type="PROSITE" id="PS51820">
    <property type="entry name" value="PA14"/>
    <property type="match status" value="1"/>
</dbReference>
<comment type="caution">
    <text evidence="4">The sequence shown here is derived from an EMBL/GenBank/DDBJ whole genome shotgun (WGS) entry which is preliminary data.</text>
</comment>
<dbReference type="GO" id="GO:0005509">
    <property type="term" value="F:calcium ion binding"/>
    <property type="evidence" value="ECO:0007669"/>
    <property type="project" value="InterPro"/>
</dbReference>
<accession>A0A4R6UK91</accession>